<dbReference type="Pfam" id="PF22005">
    <property type="entry name" value="WWE_1"/>
    <property type="match status" value="1"/>
</dbReference>
<dbReference type="InterPro" id="IPR002589">
    <property type="entry name" value="Macro_dom"/>
</dbReference>
<dbReference type="InterPro" id="IPR057044">
    <property type="entry name" value="PARP14_KH_1"/>
</dbReference>
<dbReference type="SUPFAM" id="SSF117839">
    <property type="entry name" value="WWE domain"/>
    <property type="match status" value="1"/>
</dbReference>
<gene>
    <name evidence="11" type="primary">PARP14</name>
</gene>
<accession>A0A1A8JI30</accession>
<dbReference type="Pfam" id="PF23249">
    <property type="entry name" value="KH_PARP14_3"/>
    <property type="match status" value="1"/>
</dbReference>
<dbReference type="InterPro" id="IPR037197">
    <property type="entry name" value="WWE_dom_sf"/>
</dbReference>
<protein>
    <recommendedName>
        <fullName evidence="7">Poly [ADP-ribose] polymerase</fullName>
        <shortName evidence="7">PARP</shortName>
        <ecNumber evidence="7">2.4.2.-</ecNumber>
    </recommendedName>
</protein>
<dbReference type="Gene3D" id="3.90.228.10">
    <property type="match status" value="1"/>
</dbReference>
<dbReference type="EC" id="2.4.2.-" evidence="7"/>
<feature type="compositionally biased region" description="Basic and acidic residues" evidence="8">
    <location>
        <begin position="100"/>
        <end position="109"/>
    </location>
</feature>
<dbReference type="SMART" id="SM00506">
    <property type="entry name" value="A1pp"/>
    <property type="match status" value="3"/>
</dbReference>
<feature type="region of interest" description="Disordered" evidence="8">
    <location>
        <begin position="964"/>
        <end position="1030"/>
    </location>
</feature>
<keyword evidence="4 7" id="KW-0520">NAD</keyword>
<dbReference type="InterPro" id="IPR057046">
    <property type="entry name" value="PARP14_KH_4"/>
</dbReference>
<dbReference type="InterPro" id="IPR054596">
    <property type="entry name" value="PARP14_WWE"/>
</dbReference>
<dbReference type="GO" id="GO:0005737">
    <property type="term" value="C:cytoplasm"/>
    <property type="evidence" value="ECO:0007669"/>
    <property type="project" value="TreeGrafter"/>
</dbReference>
<dbReference type="InterPro" id="IPR057050">
    <property type="entry name" value="RRM_PARP14_2"/>
</dbReference>
<dbReference type="Pfam" id="PF23084">
    <property type="entry name" value="KH_PARP14_1"/>
    <property type="match status" value="1"/>
</dbReference>
<feature type="domain" description="Macro" evidence="10">
    <location>
        <begin position="1025"/>
        <end position="1212"/>
    </location>
</feature>
<evidence type="ECO:0000256" key="3">
    <source>
        <dbReference type="ARBA" id="ARBA00022679"/>
    </source>
</evidence>
<feature type="domain" description="PARP catalytic" evidence="9">
    <location>
        <begin position="1649"/>
        <end position="1844"/>
    </location>
</feature>
<dbReference type="GO" id="GO:0010629">
    <property type="term" value="P:negative regulation of gene expression"/>
    <property type="evidence" value="ECO:0007669"/>
    <property type="project" value="TreeGrafter"/>
</dbReference>
<keyword evidence="3 7" id="KW-0808">Transferase</keyword>
<comment type="similarity">
    <text evidence="6">Belongs to the ARTD/PARP family.</text>
</comment>
<dbReference type="GO" id="GO:1990404">
    <property type="term" value="F:NAD+-protein mono-ADP-ribosyltransferase activity"/>
    <property type="evidence" value="ECO:0007669"/>
    <property type="project" value="TreeGrafter"/>
</dbReference>
<feature type="compositionally biased region" description="Gly residues" evidence="8">
    <location>
        <begin position="979"/>
        <end position="989"/>
    </location>
</feature>
<dbReference type="GO" id="GO:0003950">
    <property type="term" value="F:NAD+ poly-ADP-ribosyltransferase activity"/>
    <property type="evidence" value="ECO:0007669"/>
    <property type="project" value="UniProtKB-UniRule"/>
</dbReference>
<dbReference type="GO" id="GO:0005634">
    <property type="term" value="C:nucleus"/>
    <property type="evidence" value="ECO:0007669"/>
    <property type="project" value="UniProtKB-SubCell"/>
</dbReference>
<dbReference type="FunFam" id="3.90.228.10:FF:000008">
    <property type="entry name" value="Poly [ADP-ribose] polymerase"/>
    <property type="match status" value="1"/>
</dbReference>
<keyword evidence="2 7" id="KW-0328">Glycosyltransferase</keyword>
<sequence length="1844" mass="203543">MGDTELPPVTVEGDWSPDQNRTMKNKLQIYFQSKKKSSGGDCRVEAEDGAPRAAVFFRSEAVRDRVLARKNHEILLENRTLILRLSSGLLENPTSSDGDSDPKTPKSEPEPEPSATKRNNSKSTHRPAVVLENVSENLTRDLLLMLVENISKLDEHNFSLEIIWESKMAVVIFNNPADVEKFIPASQNHSTMRKHGLSARALEAATGVRVEGLPQKDVKDLLELWFEKHWVLPDKVVMVPEEQAAIVTFSDPKDVEDICRKEDHIMRSIPVKLYPYYKSLGTALYGKGRPSWKMPDSFTVKVHPVIWKFLLMKGLLGSINDQMHPHFCSVALDDPEVELSPLPSLLRQKGLTAKDVAVWSKTAREAFCRLMSQYSAFECDVNTDAWKSAEKEVLLVVKEDAILVFDASKEVLIVAGRADDIKTIRAPVENIVLKAASAVERSTKGVSETMLLSPERFYILKHEGLLKAASDISSEMELSYNGGTQTLTIKGLTEEVLRTKNWILEKNTFIMEKQLNIPPGLLQYLGTMDPVEMSKNLFASHNISAVFCIDSNRVTLTGSSGKALADAESKMKADLLVQTLDVKDATVLTRQEWTDLNKELLDTFNSSDRRTVNIWVSEGGGKVTVAGFDHPVKEVCSSLNEFIKNYSQVQESVRVESCAVVQFIERKKSDVWLSIAKDHGVSVKFDPERPKIVVGGARLHVQRAKSCLRELAGALCADTLTVDKPGAKKYFLSQGHLFLSSASSELGCVVVLRPEIQDEEEDEEEGEEEDGVCYCSVRTSSGVVVSVSRADICSLKLDAVVNAANEDLQHIGGLALAMLKAAGPQLQKISNDHVAKKGKVQAGKAVLTDAFNLPCRYVVHAVGPRFSEYDRRTSVSRLKSAVRESLRQAEMVNCSTIALPAISSGVFGFPVPLCTETIAQAVRDYCDSPQGPRSLTEIHLVDNNSDTVRVMAAAVKKEFSDLEPTMSIPKEMSRKSKGAAGGHQRGGGSPSKSPSSQGAGRGGFQGDHQVNRGVQRSYSREDGGSGRMEQITPDGLKIVLRMGNIQNQSTDVIVNTIADNMDLTQGAVSRAIVEAAGDQLQVAVYSKSETSKRQHGDVVITDGFNLRCRKVFHAVCPPWDGGGGQAEKDLSSIITSCLEQAERRRMASLCFPAIGTGNLGFPRELVIRILLEEIQVFSRRRTPQHLEEVVIMVHPSDQKTVDSFTRGFSGQTGQRNVQHEDEEDFSRSAAPRASSHGRNVSDTFSPVLSPSLGVYQMQMGQLTLEVSSGDITKEACEVIVNSSNQKFDLYAGVSKAILDSAGVKVQQECSAIVSALGYMPRAMILTSAGQLPSRNILHIVGQNDPSRIKEMVYEVLKFCEDHKFSSVAFPALGTGQGGASPSAVADAMVGAVVDFVRKKKQKFVCSVKILIFQTIMIKEFYSNMRKRSGEEVEKGIMGKIKDFFGIGSEQQRPTNLVLEKEEFEAAVFQLCAETETAVSEAKKRISNLILAEQAKKTISDQLISQFSHADVEELQLLQKELTVNIRLETGREDQESKIHLEGLTRDVFTAESAIRDIIRKVEKTENMRSRAKLVSKLVEWQYQDPNGSKVPFDIITNLQLEDALDKHPTVKIKIGNKTFIADPKLKKAYLPNGQNQLELLRKDLKASSGPLPPHWEDMKGDIVKLFPVTVGTTEYNTVMGEITKNGLAPNVISVERVQNTTLWQSFQLLKKQMEVKNNHANNERLLFHGTASKSTDLINSKGFNRSYAGIHGAMYGKGSYFAVDPAYSAGNYAKPDSKGHKRMYQARVLVGDYTQGSGTMITPPAKSTNPADLYDSVTDRANNPSMFVVFNDIQAYPEYLITFT</sequence>
<dbReference type="GO" id="GO:0070212">
    <property type="term" value="P:protein poly-ADP-ribosylation"/>
    <property type="evidence" value="ECO:0007669"/>
    <property type="project" value="TreeGrafter"/>
</dbReference>
<dbReference type="Pfam" id="PF00644">
    <property type="entry name" value="PARP"/>
    <property type="match status" value="1"/>
</dbReference>
<dbReference type="Pfam" id="PF23254">
    <property type="entry name" value="KH_PARP14_8"/>
    <property type="match status" value="1"/>
</dbReference>
<dbReference type="Gene3D" id="3.30.720.50">
    <property type="match status" value="1"/>
</dbReference>
<dbReference type="InterPro" id="IPR012677">
    <property type="entry name" value="Nucleotide-bd_a/b_plait_sf"/>
</dbReference>
<dbReference type="InterPro" id="IPR057049">
    <property type="entry name" value="PARP14_KH_8"/>
</dbReference>
<dbReference type="PANTHER" id="PTHR14453:SF106">
    <property type="entry name" value="POLY [ADP-RIBOSE] POLYMERASE"/>
    <property type="match status" value="1"/>
</dbReference>
<evidence type="ECO:0000259" key="10">
    <source>
        <dbReference type="PROSITE" id="PS51154"/>
    </source>
</evidence>
<dbReference type="PANTHER" id="PTHR14453">
    <property type="entry name" value="PARP/ZINC FINGER CCCH TYPE DOMAIN CONTAINING PROTEIN"/>
    <property type="match status" value="1"/>
</dbReference>
<evidence type="ECO:0000256" key="1">
    <source>
        <dbReference type="ARBA" id="ARBA00004123"/>
    </source>
</evidence>
<dbReference type="Pfam" id="PF23253">
    <property type="entry name" value="KH_PARP14_6"/>
    <property type="match status" value="1"/>
</dbReference>
<feature type="region of interest" description="Disordered" evidence="8">
    <location>
        <begin position="1205"/>
        <end position="1242"/>
    </location>
</feature>
<feature type="compositionally biased region" description="Polar residues" evidence="8">
    <location>
        <begin position="1205"/>
        <end position="1216"/>
    </location>
</feature>
<organism evidence="11">
    <name type="scientific">Nothobranchius kuhntae</name>
    <name type="common">Beira killifish</name>
    <dbReference type="NCBI Taxonomy" id="321403"/>
    <lineage>
        <taxon>Eukaryota</taxon>
        <taxon>Metazoa</taxon>
        <taxon>Chordata</taxon>
        <taxon>Craniata</taxon>
        <taxon>Vertebrata</taxon>
        <taxon>Euteleostomi</taxon>
        <taxon>Actinopterygii</taxon>
        <taxon>Neopterygii</taxon>
        <taxon>Teleostei</taxon>
        <taxon>Neoteleostei</taxon>
        <taxon>Acanthomorphata</taxon>
        <taxon>Ovalentaria</taxon>
        <taxon>Atherinomorphae</taxon>
        <taxon>Cyprinodontiformes</taxon>
        <taxon>Nothobranchiidae</taxon>
        <taxon>Nothobranchius</taxon>
    </lineage>
</organism>
<evidence type="ECO:0000256" key="8">
    <source>
        <dbReference type="SAM" id="MobiDB-lite"/>
    </source>
</evidence>
<dbReference type="Gene3D" id="3.40.220.10">
    <property type="entry name" value="Leucine Aminopeptidase, subunit E, domain 1"/>
    <property type="match status" value="3"/>
</dbReference>
<keyword evidence="5" id="KW-0539">Nucleus</keyword>
<dbReference type="Pfam" id="PF23085">
    <property type="entry name" value="RRM_PARP14_3"/>
    <property type="match status" value="1"/>
</dbReference>
<feature type="region of interest" description="Disordered" evidence="8">
    <location>
        <begin position="90"/>
        <end position="128"/>
    </location>
</feature>
<dbReference type="Pfam" id="PF23245">
    <property type="entry name" value="RRM_PARP14_2"/>
    <property type="match status" value="1"/>
</dbReference>
<evidence type="ECO:0000259" key="9">
    <source>
        <dbReference type="PROSITE" id="PS51059"/>
    </source>
</evidence>
<dbReference type="InterPro" id="IPR057051">
    <property type="entry name" value="PARP14_RPM_1"/>
</dbReference>
<dbReference type="Pfam" id="PF23251">
    <property type="entry name" value="KH_PARP14_4"/>
    <property type="match status" value="1"/>
</dbReference>
<reference evidence="11" key="1">
    <citation type="submission" date="2016-05" db="EMBL/GenBank/DDBJ databases">
        <authorList>
            <person name="Lavstsen T."/>
            <person name="Jespersen J.S."/>
        </authorList>
    </citation>
    <scope>NUCLEOTIDE SEQUENCE</scope>
    <source>
        <tissue evidence="11">Brain</tissue>
    </source>
</reference>
<reference evidence="11" key="2">
    <citation type="submission" date="2016-06" db="EMBL/GenBank/DDBJ databases">
        <title>The genome of a short-lived fish provides insights into sex chromosome evolution and the genetic control of aging.</title>
        <authorList>
            <person name="Reichwald K."/>
            <person name="Felder M."/>
            <person name="Petzold A."/>
            <person name="Koch P."/>
            <person name="Groth M."/>
            <person name="Platzer M."/>
        </authorList>
    </citation>
    <scope>NUCLEOTIDE SEQUENCE</scope>
    <source>
        <tissue evidence="11">Brain</tissue>
    </source>
</reference>
<dbReference type="Gene3D" id="3.30.70.330">
    <property type="match status" value="2"/>
</dbReference>
<feature type="region of interest" description="Disordered" evidence="8">
    <location>
        <begin position="1"/>
        <end position="22"/>
    </location>
</feature>
<dbReference type="InterPro" id="IPR057048">
    <property type="entry name" value="PARP14_KH_6"/>
</dbReference>
<evidence type="ECO:0000256" key="7">
    <source>
        <dbReference type="RuleBase" id="RU362114"/>
    </source>
</evidence>
<dbReference type="SUPFAM" id="SSF56399">
    <property type="entry name" value="ADP-ribosylation"/>
    <property type="match status" value="1"/>
</dbReference>
<dbReference type="Pfam" id="PF01661">
    <property type="entry name" value="Macro"/>
    <property type="match status" value="3"/>
</dbReference>
<dbReference type="InterPro" id="IPR043472">
    <property type="entry name" value="Macro_dom-like"/>
</dbReference>
<dbReference type="CDD" id="cd01439">
    <property type="entry name" value="TCCD_inducible_PARP_like"/>
    <property type="match status" value="1"/>
</dbReference>
<evidence type="ECO:0000256" key="5">
    <source>
        <dbReference type="ARBA" id="ARBA00023242"/>
    </source>
</evidence>
<dbReference type="Pfam" id="PF23248">
    <property type="entry name" value="KH_PARP14_2"/>
    <property type="match status" value="1"/>
</dbReference>
<feature type="domain" description="Macro" evidence="10">
    <location>
        <begin position="1251"/>
        <end position="1428"/>
    </location>
</feature>
<dbReference type="InterPro" id="IPR057047">
    <property type="entry name" value="PARP14_KH_5"/>
</dbReference>
<dbReference type="InterPro" id="IPR052056">
    <property type="entry name" value="Mono-ARTD/PARP"/>
</dbReference>
<evidence type="ECO:0000313" key="11">
    <source>
        <dbReference type="EMBL" id="SBR09423.1"/>
    </source>
</evidence>
<dbReference type="InterPro" id="IPR012317">
    <property type="entry name" value="Poly(ADP-ribose)pol_cat_dom"/>
</dbReference>
<evidence type="ECO:0000256" key="2">
    <source>
        <dbReference type="ARBA" id="ARBA00022676"/>
    </source>
</evidence>
<dbReference type="SUPFAM" id="SSF52949">
    <property type="entry name" value="Macro domain-like"/>
    <property type="match status" value="3"/>
</dbReference>
<dbReference type="Pfam" id="PF23252">
    <property type="entry name" value="KH_PARP14_5"/>
    <property type="match status" value="1"/>
</dbReference>
<dbReference type="PROSITE" id="PS51154">
    <property type="entry name" value="MACRO"/>
    <property type="match status" value="3"/>
</dbReference>
<dbReference type="InterPro" id="IPR057045">
    <property type="entry name" value="PARP14_KH_3"/>
</dbReference>
<evidence type="ECO:0000256" key="6">
    <source>
        <dbReference type="ARBA" id="ARBA00024347"/>
    </source>
</evidence>
<evidence type="ECO:0000256" key="4">
    <source>
        <dbReference type="ARBA" id="ARBA00023027"/>
    </source>
</evidence>
<dbReference type="GO" id="GO:0003714">
    <property type="term" value="F:transcription corepressor activity"/>
    <property type="evidence" value="ECO:0007669"/>
    <property type="project" value="TreeGrafter"/>
</dbReference>
<comment type="subcellular location">
    <subcellularLocation>
        <location evidence="1">Nucleus</location>
    </subcellularLocation>
</comment>
<dbReference type="InterPro" id="IPR057043">
    <property type="entry name" value="PARP14_KH_2"/>
</dbReference>
<proteinExistence type="inferred from homology"/>
<dbReference type="Pfam" id="PF23222">
    <property type="entry name" value="RRM_PARP14_1"/>
    <property type="match status" value="1"/>
</dbReference>
<dbReference type="EMBL" id="HAED01022661">
    <property type="protein sequence ID" value="SBR09423.1"/>
    <property type="molecule type" value="Transcribed_RNA"/>
</dbReference>
<dbReference type="CDD" id="cd02907">
    <property type="entry name" value="Macro_Af1521_BAL-like"/>
    <property type="match status" value="1"/>
</dbReference>
<dbReference type="PROSITE" id="PS51059">
    <property type="entry name" value="PARP_CATALYTIC"/>
    <property type="match status" value="1"/>
</dbReference>
<name>A0A1A8JI30_NOTKU</name>
<feature type="domain" description="Macro" evidence="10">
    <location>
        <begin position="772"/>
        <end position="959"/>
    </location>
</feature>